<evidence type="ECO:0000313" key="2">
    <source>
        <dbReference type="Proteomes" id="UP000499080"/>
    </source>
</evidence>
<name>A0A4Y2N4X6_ARAVE</name>
<sequence>MLRHLISQYPLPDSENSFCLVVRMPDSGAKGPRILKKDFGLLEFGYLASRFETTRELLWDGPPNYELRSGDKDDT</sequence>
<dbReference type="Proteomes" id="UP000499080">
    <property type="component" value="Unassembled WGS sequence"/>
</dbReference>
<protein>
    <submittedName>
        <fullName evidence="1">Uncharacterized protein</fullName>
    </submittedName>
</protein>
<dbReference type="AlphaFoldDB" id="A0A4Y2N4X6"/>
<accession>A0A4Y2N4X6</accession>
<dbReference type="EMBL" id="BGPR01008418">
    <property type="protein sequence ID" value="GBN33699.1"/>
    <property type="molecule type" value="Genomic_DNA"/>
</dbReference>
<evidence type="ECO:0000313" key="1">
    <source>
        <dbReference type="EMBL" id="GBN33699.1"/>
    </source>
</evidence>
<gene>
    <name evidence="1" type="ORF">AVEN_61566_1</name>
</gene>
<reference evidence="1 2" key="1">
    <citation type="journal article" date="2019" name="Sci. Rep.">
        <title>Orb-weaving spider Araneus ventricosus genome elucidates the spidroin gene catalogue.</title>
        <authorList>
            <person name="Kono N."/>
            <person name="Nakamura H."/>
            <person name="Ohtoshi R."/>
            <person name="Moran D.A.P."/>
            <person name="Shinohara A."/>
            <person name="Yoshida Y."/>
            <person name="Fujiwara M."/>
            <person name="Mori M."/>
            <person name="Tomita M."/>
            <person name="Arakawa K."/>
        </authorList>
    </citation>
    <scope>NUCLEOTIDE SEQUENCE [LARGE SCALE GENOMIC DNA]</scope>
</reference>
<organism evidence="1 2">
    <name type="scientific">Araneus ventricosus</name>
    <name type="common">Orbweaver spider</name>
    <name type="synonym">Epeira ventricosa</name>
    <dbReference type="NCBI Taxonomy" id="182803"/>
    <lineage>
        <taxon>Eukaryota</taxon>
        <taxon>Metazoa</taxon>
        <taxon>Ecdysozoa</taxon>
        <taxon>Arthropoda</taxon>
        <taxon>Chelicerata</taxon>
        <taxon>Arachnida</taxon>
        <taxon>Araneae</taxon>
        <taxon>Araneomorphae</taxon>
        <taxon>Entelegynae</taxon>
        <taxon>Araneoidea</taxon>
        <taxon>Araneidae</taxon>
        <taxon>Araneus</taxon>
    </lineage>
</organism>
<keyword evidence="2" id="KW-1185">Reference proteome</keyword>
<proteinExistence type="predicted"/>
<comment type="caution">
    <text evidence="1">The sequence shown here is derived from an EMBL/GenBank/DDBJ whole genome shotgun (WGS) entry which is preliminary data.</text>
</comment>